<protein>
    <submittedName>
        <fullName evidence="3">Nuclear transport factor 2 family protein</fullName>
    </submittedName>
</protein>
<feature type="region of interest" description="Disordered" evidence="1">
    <location>
        <begin position="230"/>
        <end position="261"/>
    </location>
</feature>
<comment type="caution">
    <text evidence="3">The sequence shown here is derived from an EMBL/GenBank/DDBJ whole genome shotgun (WGS) entry which is preliminary data.</text>
</comment>
<name>A0A437GWP4_9SPHN</name>
<dbReference type="OrthoDB" id="7191104at2"/>
<organism evidence="3 4">
    <name type="scientific">Croceicoccus ponticola</name>
    <dbReference type="NCBI Taxonomy" id="2217664"/>
    <lineage>
        <taxon>Bacteria</taxon>
        <taxon>Pseudomonadati</taxon>
        <taxon>Pseudomonadota</taxon>
        <taxon>Alphaproteobacteria</taxon>
        <taxon>Sphingomonadales</taxon>
        <taxon>Erythrobacteraceae</taxon>
        <taxon>Croceicoccus</taxon>
    </lineage>
</organism>
<dbReference type="InterPro" id="IPR032710">
    <property type="entry name" value="NTF2-like_dom_sf"/>
</dbReference>
<evidence type="ECO:0000259" key="2">
    <source>
        <dbReference type="Pfam" id="PF13577"/>
    </source>
</evidence>
<evidence type="ECO:0000313" key="3">
    <source>
        <dbReference type="EMBL" id="RVQ66545.1"/>
    </source>
</evidence>
<proteinExistence type="predicted"/>
<dbReference type="EMBL" id="RXOL01000004">
    <property type="protein sequence ID" value="RVQ66545.1"/>
    <property type="molecule type" value="Genomic_DNA"/>
</dbReference>
<dbReference type="CDD" id="cd00531">
    <property type="entry name" value="NTF2_like"/>
    <property type="match status" value="1"/>
</dbReference>
<feature type="compositionally biased region" description="Basic residues" evidence="1">
    <location>
        <begin position="47"/>
        <end position="66"/>
    </location>
</feature>
<reference evidence="3 4" key="1">
    <citation type="submission" date="2018-12" db="EMBL/GenBank/DDBJ databases">
        <title>Croceicoccus ponticola sp. nov., a lipolytic bacterium isolated from seawater.</title>
        <authorList>
            <person name="Yoon J.-H."/>
        </authorList>
    </citation>
    <scope>NUCLEOTIDE SEQUENCE [LARGE SCALE GENOMIC DNA]</scope>
    <source>
        <strain evidence="3 4">GM-16</strain>
    </source>
</reference>
<accession>A0A437GWP4</accession>
<dbReference type="Gene3D" id="3.10.450.50">
    <property type="match status" value="1"/>
</dbReference>
<feature type="domain" description="SnoaL-like" evidence="2">
    <location>
        <begin position="88"/>
        <end position="212"/>
    </location>
</feature>
<sequence length="261" mass="29617">MSVRHRSRPPPRPAFHVRQWAAHVPGAGTGPRRSRDHDRGVAGAHPRIPRRARQRPDQRRRHRRQHPPTDAGVGRLSDRFDLEAEIRDLAARRDIAAVTARYMRGLDRIDRDLLLGAFHDDAFVDCGVMQGNREEFADFALGFLGDMGGTHHMLGQSIITLHDVSNASGEWYFQAYHDVTGENGEARDLFISGRYVDEYACREGQWRIAKRTLVTDWVTDTAGSRAFFEQNPTAPRGLRQGRDFSQTRDWPTMDMPANAPA</sequence>
<evidence type="ECO:0000313" key="4">
    <source>
        <dbReference type="Proteomes" id="UP000283003"/>
    </source>
</evidence>
<feature type="region of interest" description="Disordered" evidence="1">
    <location>
        <begin position="1"/>
        <end position="76"/>
    </location>
</feature>
<dbReference type="SUPFAM" id="SSF54427">
    <property type="entry name" value="NTF2-like"/>
    <property type="match status" value="1"/>
</dbReference>
<dbReference type="Proteomes" id="UP000283003">
    <property type="component" value="Unassembled WGS sequence"/>
</dbReference>
<dbReference type="AlphaFoldDB" id="A0A437GWP4"/>
<evidence type="ECO:0000256" key="1">
    <source>
        <dbReference type="SAM" id="MobiDB-lite"/>
    </source>
</evidence>
<dbReference type="InterPro" id="IPR037401">
    <property type="entry name" value="SnoaL-like"/>
</dbReference>
<keyword evidence="4" id="KW-1185">Reference proteome</keyword>
<gene>
    <name evidence="3" type="ORF">EKN06_11055</name>
</gene>
<dbReference type="Pfam" id="PF13577">
    <property type="entry name" value="SnoaL_4"/>
    <property type="match status" value="1"/>
</dbReference>